<evidence type="ECO:0000256" key="7">
    <source>
        <dbReference type="ARBA" id="ARBA00023065"/>
    </source>
</evidence>
<evidence type="ECO:0000256" key="10">
    <source>
        <dbReference type="ARBA" id="ARBA00023303"/>
    </source>
</evidence>
<dbReference type="PANTHER" id="PTHR11690:SF248">
    <property type="entry name" value="PICKPOCKET 17, ISOFORM A"/>
    <property type="match status" value="1"/>
</dbReference>
<evidence type="ECO:0000256" key="8">
    <source>
        <dbReference type="ARBA" id="ARBA00023136"/>
    </source>
</evidence>
<keyword evidence="8" id="KW-0472">Membrane</keyword>
<comment type="subcellular location">
    <subcellularLocation>
        <location evidence="1">Membrane</location>
        <topology evidence="1">Multi-pass membrane protein</topology>
    </subcellularLocation>
</comment>
<dbReference type="KEGG" id="hro:HELRODRAFT_168361"/>
<dbReference type="OMA" id="CNTTEYS"/>
<gene>
    <name evidence="13" type="primary">20202320</name>
    <name evidence="12" type="ORF">HELRODRAFT_168361</name>
</gene>
<keyword evidence="2 11" id="KW-0813">Transport</keyword>
<evidence type="ECO:0000256" key="5">
    <source>
        <dbReference type="ARBA" id="ARBA00022989"/>
    </source>
</evidence>
<proteinExistence type="inferred from homology"/>
<dbReference type="EnsemblMetazoa" id="HelroT168361">
    <property type="protein sequence ID" value="HelroP168361"/>
    <property type="gene ID" value="HelroG168361"/>
</dbReference>
<dbReference type="InParanoid" id="T1F0H0"/>
<dbReference type="Gene3D" id="1.10.287.820">
    <property type="entry name" value="Acid-sensing ion channel domain"/>
    <property type="match status" value="1"/>
</dbReference>
<keyword evidence="7 11" id="KW-0406">Ion transport</keyword>
<keyword evidence="10 11" id="KW-0407">Ion channel</keyword>
<keyword evidence="6" id="KW-0915">Sodium</keyword>
<dbReference type="Proteomes" id="UP000015101">
    <property type="component" value="Unassembled WGS sequence"/>
</dbReference>
<comment type="similarity">
    <text evidence="11">Belongs to the amiloride-sensitive sodium channel (TC 1.A.6) family.</text>
</comment>
<dbReference type="eggNOG" id="KOG4294">
    <property type="taxonomic scope" value="Eukaryota"/>
</dbReference>
<keyword evidence="5" id="KW-1133">Transmembrane helix</keyword>
<reference evidence="14" key="1">
    <citation type="submission" date="2012-12" db="EMBL/GenBank/DDBJ databases">
        <authorList>
            <person name="Hellsten U."/>
            <person name="Grimwood J."/>
            <person name="Chapman J.A."/>
            <person name="Shapiro H."/>
            <person name="Aerts A."/>
            <person name="Otillar R.P."/>
            <person name="Terry A.Y."/>
            <person name="Boore J.L."/>
            <person name="Simakov O."/>
            <person name="Marletaz F."/>
            <person name="Cho S.-J."/>
            <person name="Edsinger-Gonzales E."/>
            <person name="Havlak P."/>
            <person name="Kuo D.-H."/>
            <person name="Larsson T."/>
            <person name="Lv J."/>
            <person name="Arendt D."/>
            <person name="Savage R."/>
            <person name="Osoegawa K."/>
            <person name="de Jong P."/>
            <person name="Lindberg D.R."/>
            <person name="Seaver E.C."/>
            <person name="Weisblat D.A."/>
            <person name="Putnam N.H."/>
            <person name="Grigoriev I.V."/>
            <person name="Rokhsar D.S."/>
        </authorList>
    </citation>
    <scope>NUCLEOTIDE SEQUENCE</scope>
</reference>
<dbReference type="Pfam" id="PF00858">
    <property type="entry name" value="ASC"/>
    <property type="match status" value="1"/>
</dbReference>
<protein>
    <submittedName>
        <fullName evidence="12 13">Uncharacterized protein</fullName>
    </submittedName>
</protein>
<evidence type="ECO:0000256" key="2">
    <source>
        <dbReference type="ARBA" id="ARBA00022448"/>
    </source>
</evidence>
<evidence type="ECO:0000313" key="14">
    <source>
        <dbReference type="Proteomes" id="UP000015101"/>
    </source>
</evidence>
<dbReference type="GO" id="GO:0005886">
    <property type="term" value="C:plasma membrane"/>
    <property type="evidence" value="ECO:0000318"/>
    <property type="project" value="GO_Central"/>
</dbReference>
<keyword evidence="3 11" id="KW-0894">Sodium channel</keyword>
<keyword evidence="9 11" id="KW-0739">Sodium transport</keyword>
<reference evidence="12 14" key="2">
    <citation type="journal article" date="2013" name="Nature">
        <title>Insights into bilaterian evolution from three spiralian genomes.</title>
        <authorList>
            <person name="Simakov O."/>
            <person name="Marletaz F."/>
            <person name="Cho S.J."/>
            <person name="Edsinger-Gonzales E."/>
            <person name="Havlak P."/>
            <person name="Hellsten U."/>
            <person name="Kuo D.H."/>
            <person name="Larsson T."/>
            <person name="Lv J."/>
            <person name="Arendt D."/>
            <person name="Savage R."/>
            <person name="Osoegawa K."/>
            <person name="de Jong P."/>
            <person name="Grimwood J."/>
            <person name="Chapman J.A."/>
            <person name="Shapiro H."/>
            <person name="Aerts A."/>
            <person name="Otillar R.P."/>
            <person name="Terry A.Y."/>
            <person name="Boore J.L."/>
            <person name="Grigoriev I.V."/>
            <person name="Lindberg D.R."/>
            <person name="Seaver E.C."/>
            <person name="Weisblat D.A."/>
            <person name="Putnam N.H."/>
            <person name="Rokhsar D.S."/>
        </authorList>
    </citation>
    <scope>NUCLEOTIDE SEQUENCE</scope>
</reference>
<dbReference type="PANTHER" id="PTHR11690">
    <property type="entry name" value="AMILORIDE-SENSITIVE SODIUM CHANNEL-RELATED"/>
    <property type="match status" value="1"/>
</dbReference>
<evidence type="ECO:0000256" key="11">
    <source>
        <dbReference type="RuleBase" id="RU000679"/>
    </source>
</evidence>
<reference evidence="13" key="3">
    <citation type="submission" date="2015-06" db="UniProtKB">
        <authorList>
            <consortium name="EnsemblMetazoa"/>
        </authorList>
    </citation>
    <scope>IDENTIFICATION</scope>
</reference>
<name>T1F0H0_HELRO</name>
<dbReference type="AlphaFoldDB" id="T1F0H0"/>
<dbReference type="HOGENOM" id="CLU_056824_0_0_1"/>
<sequence>MFNMPSNKYSQKAGPLYGLSVMFNVEQENYIGEISQSAGLRVVVHDPKRMPFPEDEGILVPPNALTHIGVTMIKTKKMNGVYGSCYEASDDNPIRTYYQRVFNYSYCEKGCYYTCLSKEIVKQCKCNDITLNVFHEFDMIKPCSVKSLQDIRCVNKVWQMYVNGSLACDPACPMKRFKKSFLNNTQNYGKLEVYLRDFSYKVVAESPNYEFQQFISDIGGILGLYIGFSLLTIVEYLEFLLDLLKIICLSCVRYFHKKNYNSIKE</sequence>
<evidence type="ECO:0000256" key="6">
    <source>
        <dbReference type="ARBA" id="ARBA00023053"/>
    </source>
</evidence>
<dbReference type="EMBL" id="KB095959">
    <property type="protein sequence ID" value="ESO09380.1"/>
    <property type="molecule type" value="Genomic_DNA"/>
</dbReference>
<dbReference type="RefSeq" id="XP_009012473.1">
    <property type="nucleotide sequence ID" value="XM_009014225.1"/>
</dbReference>
<dbReference type="PRINTS" id="PR01078">
    <property type="entry name" value="AMINACHANNEL"/>
</dbReference>
<evidence type="ECO:0000313" key="13">
    <source>
        <dbReference type="EnsemblMetazoa" id="HelroP168361"/>
    </source>
</evidence>
<dbReference type="InterPro" id="IPR001873">
    <property type="entry name" value="ENaC"/>
</dbReference>
<evidence type="ECO:0000256" key="4">
    <source>
        <dbReference type="ARBA" id="ARBA00022692"/>
    </source>
</evidence>
<evidence type="ECO:0000256" key="1">
    <source>
        <dbReference type="ARBA" id="ARBA00004141"/>
    </source>
</evidence>
<organism evidence="13 14">
    <name type="scientific">Helobdella robusta</name>
    <name type="common">Californian leech</name>
    <dbReference type="NCBI Taxonomy" id="6412"/>
    <lineage>
        <taxon>Eukaryota</taxon>
        <taxon>Metazoa</taxon>
        <taxon>Spiralia</taxon>
        <taxon>Lophotrochozoa</taxon>
        <taxon>Annelida</taxon>
        <taxon>Clitellata</taxon>
        <taxon>Hirudinea</taxon>
        <taxon>Rhynchobdellida</taxon>
        <taxon>Glossiphoniidae</taxon>
        <taxon>Helobdella</taxon>
    </lineage>
</organism>
<evidence type="ECO:0000256" key="9">
    <source>
        <dbReference type="ARBA" id="ARBA00023201"/>
    </source>
</evidence>
<dbReference type="Gene3D" id="1.10.287.770">
    <property type="entry name" value="YojJ-like"/>
    <property type="match status" value="1"/>
</dbReference>
<dbReference type="EMBL" id="AMQM01002955">
    <property type="status" value="NOT_ANNOTATED_CDS"/>
    <property type="molecule type" value="Genomic_DNA"/>
</dbReference>
<keyword evidence="4 11" id="KW-0812">Transmembrane</keyword>
<accession>T1F0H0</accession>
<keyword evidence="14" id="KW-1185">Reference proteome</keyword>
<evidence type="ECO:0000313" key="12">
    <source>
        <dbReference type="EMBL" id="ESO09380.1"/>
    </source>
</evidence>
<evidence type="ECO:0000256" key="3">
    <source>
        <dbReference type="ARBA" id="ARBA00022461"/>
    </source>
</evidence>
<dbReference type="GeneID" id="20202320"/>
<dbReference type="CTD" id="20202320"/>
<dbReference type="OrthoDB" id="6021021at2759"/>
<dbReference type="GO" id="GO:0015280">
    <property type="term" value="F:ligand-gated sodium channel activity"/>
    <property type="evidence" value="ECO:0000318"/>
    <property type="project" value="GO_Central"/>
</dbReference>
<dbReference type="GO" id="GO:0035725">
    <property type="term" value="P:sodium ion transmembrane transport"/>
    <property type="evidence" value="ECO:0000318"/>
    <property type="project" value="GO_Central"/>
</dbReference>